<dbReference type="EMBL" id="PPEL01000025">
    <property type="protein sequence ID" value="PNV65563.1"/>
    <property type="molecule type" value="Genomic_DNA"/>
</dbReference>
<feature type="domain" description="4Fe-4S ferredoxin-type" evidence="8">
    <location>
        <begin position="255"/>
        <end position="286"/>
    </location>
</feature>
<evidence type="ECO:0000313" key="9">
    <source>
        <dbReference type="EMBL" id="PNV65563.1"/>
    </source>
</evidence>
<evidence type="ECO:0000256" key="7">
    <source>
        <dbReference type="SAM" id="Phobius"/>
    </source>
</evidence>
<accession>A0A2K2U5E5</accession>
<feature type="transmembrane region" description="Helical" evidence="7">
    <location>
        <begin position="139"/>
        <end position="169"/>
    </location>
</feature>
<dbReference type="RefSeq" id="WP_103262850.1">
    <property type="nucleotide sequence ID" value="NZ_PPEL01000025.1"/>
</dbReference>
<organism evidence="9 10">
    <name type="scientific">Rubneribacter badeniensis</name>
    <dbReference type="NCBI Taxonomy" id="2070688"/>
    <lineage>
        <taxon>Bacteria</taxon>
        <taxon>Bacillati</taxon>
        <taxon>Actinomycetota</taxon>
        <taxon>Coriobacteriia</taxon>
        <taxon>Eggerthellales</taxon>
        <taxon>Eggerthellaceae</taxon>
        <taxon>Rubneribacter</taxon>
    </lineage>
</organism>
<dbReference type="PROSITE" id="PS51379">
    <property type="entry name" value="4FE4S_FER_2"/>
    <property type="match status" value="1"/>
</dbReference>
<evidence type="ECO:0000256" key="5">
    <source>
        <dbReference type="ARBA" id="ARBA00023004"/>
    </source>
</evidence>
<dbReference type="SUPFAM" id="SSF54862">
    <property type="entry name" value="4Fe-4S ferredoxins"/>
    <property type="match status" value="1"/>
</dbReference>
<name>A0A2K2U5E5_9ACTN</name>
<gene>
    <name evidence="9" type="ORF">C2L80_05990</name>
</gene>
<keyword evidence="10" id="KW-1185">Reference proteome</keyword>
<dbReference type="Gene3D" id="3.30.70.20">
    <property type="match status" value="1"/>
</dbReference>
<evidence type="ECO:0000256" key="6">
    <source>
        <dbReference type="ARBA" id="ARBA00023014"/>
    </source>
</evidence>
<dbReference type="InterPro" id="IPR017900">
    <property type="entry name" value="4Fe4S_Fe_S_CS"/>
</dbReference>
<evidence type="ECO:0000256" key="1">
    <source>
        <dbReference type="ARBA" id="ARBA00022448"/>
    </source>
</evidence>
<evidence type="ECO:0000259" key="8">
    <source>
        <dbReference type="PROSITE" id="PS51379"/>
    </source>
</evidence>
<protein>
    <submittedName>
        <fullName evidence="9">4Fe-4S ferredoxin</fullName>
    </submittedName>
</protein>
<dbReference type="GO" id="GO:0046872">
    <property type="term" value="F:metal ion binding"/>
    <property type="evidence" value="ECO:0007669"/>
    <property type="project" value="UniProtKB-KW"/>
</dbReference>
<dbReference type="PANTHER" id="PTHR30176">
    <property type="entry name" value="FERREDOXIN-TYPE PROTEIN NAPH"/>
    <property type="match status" value="1"/>
</dbReference>
<evidence type="ECO:0000256" key="2">
    <source>
        <dbReference type="ARBA" id="ARBA00022485"/>
    </source>
</evidence>
<keyword evidence="1" id="KW-0813">Transport</keyword>
<dbReference type="GO" id="GO:0005886">
    <property type="term" value="C:plasma membrane"/>
    <property type="evidence" value="ECO:0007669"/>
    <property type="project" value="TreeGrafter"/>
</dbReference>
<dbReference type="GO" id="GO:0051539">
    <property type="term" value="F:4 iron, 4 sulfur cluster binding"/>
    <property type="evidence" value="ECO:0007669"/>
    <property type="project" value="UniProtKB-KW"/>
</dbReference>
<keyword evidence="2" id="KW-0004">4Fe-4S</keyword>
<feature type="transmembrane region" description="Helical" evidence="7">
    <location>
        <begin position="64"/>
        <end position="91"/>
    </location>
</feature>
<dbReference type="Proteomes" id="UP000236488">
    <property type="component" value="Unassembled WGS sequence"/>
</dbReference>
<dbReference type="InterPro" id="IPR051684">
    <property type="entry name" value="Electron_Trans/Redox"/>
</dbReference>
<dbReference type="InterPro" id="IPR017896">
    <property type="entry name" value="4Fe4S_Fe-S-bd"/>
</dbReference>
<evidence type="ECO:0000313" key="10">
    <source>
        <dbReference type="Proteomes" id="UP000236488"/>
    </source>
</evidence>
<feature type="transmembrane region" description="Helical" evidence="7">
    <location>
        <begin position="181"/>
        <end position="199"/>
    </location>
</feature>
<keyword evidence="3" id="KW-0479">Metal-binding</keyword>
<dbReference type="PANTHER" id="PTHR30176:SF3">
    <property type="entry name" value="FERREDOXIN-TYPE PROTEIN NAPH"/>
    <property type="match status" value="1"/>
</dbReference>
<dbReference type="Pfam" id="PF12801">
    <property type="entry name" value="Fer4_5"/>
    <property type="match status" value="2"/>
</dbReference>
<keyword evidence="7" id="KW-0812">Transmembrane</keyword>
<dbReference type="Pfam" id="PF00037">
    <property type="entry name" value="Fer4"/>
    <property type="match status" value="1"/>
</dbReference>
<evidence type="ECO:0000256" key="3">
    <source>
        <dbReference type="ARBA" id="ARBA00022723"/>
    </source>
</evidence>
<dbReference type="PROSITE" id="PS00198">
    <property type="entry name" value="4FE4S_FER_1"/>
    <property type="match status" value="1"/>
</dbReference>
<dbReference type="AlphaFoldDB" id="A0A2K2U5E5"/>
<reference evidence="9 10" key="1">
    <citation type="journal article" date="2018" name="Int. J. Syst. Evol. Microbiol.">
        <title>Rubneribacter badeniensis gen. nov., sp. nov. and Enteroscipio rubneri gen. nov., sp. nov., new members of the Eggerthellaceae isolated from human faeces.</title>
        <authorList>
            <person name="Danylec N."/>
            <person name="Gobl A."/>
            <person name="Stoll D.A."/>
            <person name="Hetzer B."/>
            <person name="Kulling S.E."/>
            <person name="Huch M."/>
        </authorList>
    </citation>
    <scope>NUCLEOTIDE SEQUENCE [LARGE SCALE GENOMIC DNA]</scope>
    <source>
        <strain evidence="9 10">ResAG-85</strain>
    </source>
</reference>
<sequence>MKRDAKLLRTLSALAVVALVCLGLAFHAGTGTPSAWGIYDIAAICPIGAVEVALAAKTVVPPMLIAFAIGVVLVLVFGRAFCAWGCPVPLLRRIFGSGSSREAAKDGAGKRKRLFRSSKLDALDIPNSKRGGAGDSRNWVLGGALLSTAVFGFPVFCLICPVGLTFATIVALWRLFQFNEVALSLVVFPAVLVLELAVLRKWCSQFCPLGALLSLLSRLNRTFRPTTDEGACLRSSKGEPCHRCAEACPEGIDLHDPTASAPLNECTKCHACADACPMHAITFSFLPKSTKEKGASPEAKEKDRMLQ</sequence>
<proteinExistence type="predicted"/>
<keyword evidence="4" id="KW-0249">Electron transport</keyword>
<keyword evidence="6" id="KW-0411">Iron-sulfur</keyword>
<keyword evidence="7" id="KW-0472">Membrane</keyword>
<comment type="caution">
    <text evidence="9">The sequence shown here is derived from an EMBL/GenBank/DDBJ whole genome shotgun (WGS) entry which is preliminary data.</text>
</comment>
<keyword evidence="5" id="KW-0408">Iron</keyword>
<evidence type="ECO:0000256" key="4">
    <source>
        <dbReference type="ARBA" id="ARBA00022982"/>
    </source>
</evidence>
<keyword evidence="7" id="KW-1133">Transmembrane helix</keyword>